<organism evidence="2 3">
    <name type="scientific">Corchorus capsularis</name>
    <name type="common">Jute</name>
    <dbReference type="NCBI Taxonomy" id="210143"/>
    <lineage>
        <taxon>Eukaryota</taxon>
        <taxon>Viridiplantae</taxon>
        <taxon>Streptophyta</taxon>
        <taxon>Embryophyta</taxon>
        <taxon>Tracheophyta</taxon>
        <taxon>Spermatophyta</taxon>
        <taxon>Magnoliopsida</taxon>
        <taxon>eudicotyledons</taxon>
        <taxon>Gunneridae</taxon>
        <taxon>Pentapetalae</taxon>
        <taxon>rosids</taxon>
        <taxon>malvids</taxon>
        <taxon>Malvales</taxon>
        <taxon>Malvaceae</taxon>
        <taxon>Grewioideae</taxon>
        <taxon>Apeibeae</taxon>
        <taxon>Corchorus</taxon>
    </lineage>
</organism>
<proteinExistence type="predicted"/>
<keyword evidence="3" id="KW-1185">Reference proteome</keyword>
<feature type="transmembrane region" description="Helical" evidence="1">
    <location>
        <begin position="163"/>
        <end position="181"/>
    </location>
</feature>
<dbReference type="OrthoDB" id="2016444at2759"/>
<dbReference type="Proteomes" id="UP000188268">
    <property type="component" value="Unassembled WGS sequence"/>
</dbReference>
<dbReference type="PANTHER" id="PTHR35288">
    <property type="entry name" value="TAIL FIBER"/>
    <property type="match status" value="1"/>
</dbReference>
<gene>
    <name evidence="2" type="ORF">CCACVL1_27916</name>
</gene>
<dbReference type="STRING" id="210143.A0A1R3G890"/>
<dbReference type="PANTHER" id="PTHR35288:SF2">
    <property type="entry name" value="TRANSMEMBRANE PROTEIN"/>
    <property type="match status" value="1"/>
</dbReference>
<keyword evidence="1" id="KW-0812">Transmembrane</keyword>
<reference evidence="2 3" key="1">
    <citation type="submission" date="2013-09" db="EMBL/GenBank/DDBJ databases">
        <title>Corchorus capsularis genome sequencing.</title>
        <authorList>
            <person name="Alam M."/>
            <person name="Haque M.S."/>
            <person name="Islam M.S."/>
            <person name="Emdad E.M."/>
            <person name="Islam M.M."/>
            <person name="Ahmed B."/>
            <person name="Halim A."/>
            <person name="Hossen Q.M.M."/>
            <person name="Hossain M.Z."/>
            <person name="Ahmed R."/>
            <person name="Khan M.M."/>
            <person name="Islam R."/>
            <person name="Rashid M.M."/>
            <person name="Khan S.A."/>
            <person name="Rahman M.S."/>
            <person name="Alam M."/>
        </authorList>
    </citation>
    <scope>NUCLEOTIDE SEQUENCE [LARGE SCALE GENOMIC DNA]</scope>
    <source>
        <strain evidence="3">cv. CVL-1</strain>
        <tissue evidence="2">Whole seedling</tissue>
    </source>
</reference>
<name>A0A1R3G890_COCAP</name>
<evidence type="ECO:0000256" key="1">
    <source>
        <dbReference type="SAM" id="Phobius"/>
    </source>
</evidence>
<dbReference type="Gramene" id="OMO54283">
    <property type="protein sequence ID" value="OMO54283"/>
    <property type="gene ID" value="CCACVL1_27916"/>
</dbReference>
<feature type="transmembrane region" description="Helical" evidence="1">
    <location>
        <begin position="109"/>
        <end position="125"/>
    </location>
</feature>
<keyword evidence="1" id="KW-0472">Membrane</keyword>
<protein>
    <submittedName>
        <fullName evidence="2">Uncharacterized protein</fullName>
    </submittedName>
</protein>
<evidence type="ECO:0000313" key="2">
    <source>
        <dbReference type="EMBL" id="OMO54283.1"/>
    </source>
</evidence>
<feature type="transmembrane region" description="Helical" evidence="1">
    <location>
        <begin position="132"/>
        <end position="151"/>
    </location>
</feature>
<dbReference type="EMBL" id="AWWV01014996">
    <property type="protein sequence ID" value="OMO54283.1"/>
    <property type="molecule type" value="Genomic_DNA"/>
</dbReference>
<accession>A0A1R3G890</accession>
<dbReference type="OMA" id="CRIGTCR"/>
<sequence>MASSKKWASFISSIASVLYFLFIILQIPLFRVPCRFGICRTPIEVTSSQLIASELFPTYAVKALLYPGAIANAIIRNKDFPSYSKLLKFYSHSNVSKAPAATDLQRLEILAGSYLAVVGAFIGLLRNGRMSLFGTMLIIWGLLREIFLGGVGQSLSMVPTKAVQMYPTTTSAALVCAFLSVKRDVRRLIHGKRVKIL</sequence>
<feature type="transmembrane region" description="Helical" evidence="1">
    <location>
        <begin position="7"/>
        <end position="27"/>
    </location>
</feature>
<comment type="caution">
    <text evidence="2">The sequence shown here is derived from an EMBL/GenBank/DDBJ whole genome shotgun (WGS) entry which is preliminary data.</text>
</comment>
<keyword evidence="1" id="KW-1133">Transmembrane helix</keyword>
<evidence type="ECO:0000313" key="3">
    <source>
        <dbReference type="Proteomes" id="UP000188268"/>
    </source>
</evidence>
<dbReference type="AlphaFoldDB" id="A0A1R3G890"/>